<protein>
    <submittedName>
        <fullName evidence="9">Uncharacterized protein</fullName>
    </submittedName>
</protein>
<comment type="subcellular location">
    <subcellularLocation>
        <location evidence="1">Cytoplasm</location>
    </subcellularLocation>
</comment>
<evidence type="ECO:0000256" key="3">
    <source>
        <dbReference type="ARBA" id="ARBA00022490"/>
    </source>
</evidence>
<feature type="domain" description="SH3" evidence="6">
    <location>
        <begin position="501"/>
        <end position="562"/>
    </location>
</feature>
<feature type="compositionally biased region" description="Polar residues" evidence="5">
    <location>
        <begin position="633"/>
        <end position="649"/>
    </location>
</feature>
<dbReference type="InterPro" id="IPR001452">
    <property type="entry name" value="SH3_domain"/>
</dbReference>
<evidence type="ECO:0000256" key="5">
    <source>
        <dbReference type="SAM" id="MobiDB-lite"/>
    </source>
</evidence>
<dbReference type="CDD" id="cd00160">
    <property type="entry name" value="RhoGEF"/>
    <property type="match status" value="1"/>
</dbReference>
<dbReference type="InterPro" id="IPR001849">
    <property type="entry name" value="PH_domain"/>
</dbReference>
<dbReference type="InterPro" id="IPR036028">
    <property type="entry name" value="SH3-like_dom_sf"/>
</dbReference>
<evidence type="ECO:0000259" key="8">
    <source>
        <dbReference type="PROSITE" id="PS50010"/>
    </source>
</evidence>
<dbReference type="SUPFAM" id="SSF48065">
    <property type="entry name" value="DBL homology domain (DH-domain)"/>
    <property type="match status" value="1"/>
</dbReference>
<keyword evidence="2 4" id="KW-0728">SH3 domain</keyword>
<feature type="region of interest" description="Disordered" evidence="5">
    <location>
        <begin position="261"/>
        <end position="424"/>
    </location>
</feature>
<dbReference type="SUPFAM" id="SSF50044">
    <property type="entry name" value="SH3-domain"/>
    <property type="match status" value="2"/>
</dbReference>
<dbReference type="InterPro" id="IPR035899">
    <property type="entry name" value="DBL_dom_sf"/>
</dbReference>
<dbReference type="Pfam" id="PF16652">
    <property type="entry name" value="PH_13"/>
    <property type="match status" value="1"/>
</dbReference>
<reference evidence="9" key="1">
    <citation type="journal article" date="2014" name="Genome Announc.">
        <title>De novo whole-genome sequence and genome annotation of Lichtheimia ramosa.</title>
        <authorList>
            <person name="Linde J."/>
            <person name="Schwartze V."/>
            <person name="Binder U."/>
            <person name="Lass-Florl C."/>
            <person name="Voigt K."/>
            <person name="Horn F."/>
        </authorList>
    </citation>
    <scope>NUCLEOTIDE SEQUENCE</scope>
    <source>
        <strain evidence="9">JMRC FSU:6197</strain>
    </source>
</reference>
<dbReference type="InterPro" id="IPR011993">
    <property type="entry name" value="PH-like_dom_sf"/>
</dbReference>
<dbReference type="PANTHER" id="PTHR46006">
    <property type="entry name" value="RHO GUANINE NUCLEOTIDE EXCHANGE FACTOR AT 64C, ISOFORM A"/>
    <property type="match status" value="1"/>
</dbReference>
<feature type="compositionally biased region" description="Basic and acidic residues" evidence="5">
    <location>
        <begin position="337"/>
        <end position="404"/>
    </location>
</feature>
<evidence type="ECO:0000259" key="7">
    <source>
        <dbReference type="PROSITE" id="PS50003"/>
    </source>
</evidence>
<dbReference type="CDD" id="cd00174">
    <property type="entry name" value="SH3"/>
    <property type="match status" value="2"/>
</dbReference>
<dbReference type="Gene3D" id="1.20.900.10">
    <property type="entry name" value="Dbl homology (DH) domain"/>
    <property type="match status" value="1"/>
</dbReference>
<feature type="compositionally biased region" description="Basic and acidic residues" evidence="5">
    <location>
        <begin position="463"/>
        <end position="478"/>
    </location>
</feature>
<dbReference type="PANTHER" id="PTHR46006:SF6">
    <property type="entry name" value="INTERSECTIN-2 ISOFORM X1"/>
    <property type="match status" value="1"/>
</dbReference>
<feature type="region of interest" description="Disordered" evidence="5">
    <location>
        <begin position="197"/>
        <end position="247"/>
    </location>
</feature>
<dbReference type="Pfam" id="PF00018">
    <property type="entry name" value="SH3_1"/>
    <property type="match status" value="1"/>
</dbReference>
<evidence type="ECO:0000256" key="2">
    <source>
        <dbReference type="ARBA" id="ARBA00022443"/>
    </source>
</evidence>
<dbReference type="SMART" id="SM00233">
    <property type="entry name" value="PH"/>
    <property type="match status" value="1"/>
</dbReference>
<feature type="domain" description="PH" evidence="7">
    <location>
        <begin position="938"/>
        <end position="1050"/>
    </location>
</feature>
<dbReference type="Gene3D" id="2.30.29.30">
    <property type="entry name" value="Pleckstrin-homology domain (PH domain)/Phosphotyrosine-binding domain (PTB)"/>
    <property type="match status" value="1"/>
</dbReference>
<name>A0A077X2F2_9FUNG</name>
<dbReference type="PROSITE" id="PS50010">
    <property type="entry name" value="DH_2"/>
    <property type="match status" value="1"/>
</dbReference>
<dbReference type="SMART" id="SM00325">
    <property type="entry name" value="RhoGEF"/>
    <property type="match status" value="1"/>
</dbReference>
<organism evidence="9">
    <name type="scientific">Lichtheimia ramosa</name>
    <dbReference type="NCBI Taxonomy" id="688394"/>
    <lineage>
        <taxon>Eukaryota</taxon>
        <taxon>Fungi</taxon>
        <taxon>Fungi incertae sedis</taxon>
        <taxon>Mucoromycota</taxon>
        <taxon>Mucoromycotina</taxon>
        <taxon>Mucoromycetes</taxon>
        <taxon>Mucorales</taxon>
        <taxon>Lichtheimiaceae</taxon>
        <taxon>Lichtheimia</taxon>
    </lineage>
</organism>
<feature type="compositionally biased region" description="Polar residues" evidence="5">
    <location>
        <begin position="479"/>
        <end position="489"/>
    </location>
</feature>
<dbReference type="GO" id="GO:0005085">
    <property type="term" value="F:guanyl-nucleotide exchange factor activity"/>
    <property type="evidence" value="ECO:0007669"/>
    <property type="project" value="InterPro"/>
</dbReference>
<feature type="compositionally biased region" description="Low complexity" evidence="5">
    <location>
        <begin position="232"/>
        <end position="245"/>
    </location>
</feature>
<dbReference type="EMBL" id="LK023379">
    <property type="protein sequence ID" value="CDS13212.1"/>
    <property type="molecule type" value="Genomic_DNA"/>
</dbReference>
<dbReference type="OrthoDB" id="1716625at2759"/>
<feature type="compositionally biased region" description="Basic and acidic residues" evidence="5">
    <location>
        <begin position="289"/>
        <end position="314"/>
    </location>
</feature>
<dbReference type="PROSITE" id="PS00741">
    <property type="entry name" value="DH_1"/>
    <property type="match status" value="1"/>
</dbReference>
<dbReference type="GO" id="GO:0005737">
    <property type="term" value="C:cytoplasm"/>
    <property type="evidence" value="ECO:0007669"/>
    <property type="project" value="UniProtKB-SubCell"/>
</dbReference>
<feature type="compositionally biased region" description="Low complexity" evidence="5">
    <location>
        <begin position="704"/>
        <end position="716"/>
    </location>
</feature>
<dbReference type="InterPro" id="IPR001331">
    <property type="entry name" value="GDS_CDC24_CS"/>
</dbReference>
<evidence type="ECO:0000256" key="1">
    <source>
        <dbReference type="ARBA" id="ARBA00004496"/>
    </source>
</evidence>
<dbReference type="InterPro" id="IPR000219">
    <property type="entry name" value="DH_dom"/>
</dbReference>
<feature type="domain" description="SH3" evidence="6">
    <location>
        <begin position="563"/>
        <end position="626"/>
    </location>
</feature>
<proteinExistence type="predicted"/>
<dbReference type="Pfam" id="PF00621">
    <property type="entry name" value="RhoGEF"/>
    <property type="match status" value="1"/>
</dbReference>
<dbReference type="PROSITE" id="PS50002">
    <property type="entry name" value="SH3"/>
    <property type="match status" value="2"/>
</dbReference>
<dbReference type="GO" id="GO:0035025">
    <property type="term" value="P:positive regulation of Rho protein signal transduction"/>
    <property type="evidence" value="ECO:0007669"/>
    <property type="project" value="TreeGrafter"/>
</dbReference>
<feature type="compositionally biased region" description="Polar residues" evidence="5">
    <location>
        <begin position="265"/>
        <end position="274"/>
    </location>
</feature>
<dbReference type="InterPro" id="IPR051480">
    <property type="entry name" value="Endocytic_GEF_Adapter"/>
</dbReference>
<dbReference type="SUPFAM" id="SSF50729">
    <property type="entry name" value="PH domain-like"/>
    <property type="match status" value="1"/>
</dbReference>
<sequence>MREYGKGNGVGHSTSLLQSDNDIDLRIMQLHKAIREQHILLEALDDDGRHHHDDVSDLKARISSLNEQLNSSATGTTQTLLTRYELNKKRLEDLTSEGYALEKELEYLVNTGIQTTLDALTRENNRLHELTQVDHDDCRIMDDINSLRQDAHYIIRHELGRCIPSTSPNQDRQKQQERQMFEKGLFVSAPLARFIESLDKPPSPSSPPPPSSSPRYNNIVYKQQPLPPSPPISNSSNTISSQRSTVDIKAEAQRRIEQRRLLFASKNSKSTSNLRARRDHVTPEQTISQDEKAAQERLRKAEAEARERLNSMRDRRNKARLMKQEELQAQQEALRQQQREQEQKAAEEQRQREMEEEKKRVAMEQQRQHEMEQEKKRAAEEQQRQLEIEQEKKRAAEERQRQREIEEEEERAAEEQRQRRARFAAEQAAKEKRLRQEEFERKAREIEAAQLEAEQRQQQWLAEQHKQEQSSLEEHTPEQQDNTITTTTAQDVDLNDEVDFSTIYRVKTLYEYRGTREDDLCFKEDEVIKAYPHKDSHSDWWYGISLLTNQAGFFPRTYVEVVDQAFRVRTLYDFHKTREDDLGFTENEIIVVQPFQDEDSEWWYGTNEETHQAGYFPKTYVEVIPLVSSTDTSAIPSNHGASDPTTMLQVPSEDDSSRNMSAPNTPVMKKETLNANRTETARRRRATSNVGLSGSAPIDRRQASSPNLSSSNPGLLTWSSTMDPSELAVISSEERKRQEAIFELIGTEKSYLRDLQLIANVFYTESMKYLARDEQDVVFSNIDDLLLTNTALLSDMEARQNEEANVADNLKCYSTYCRNQSFASRLLQDKRKQDQWFNLFLKTAQSRPECRGLDLSHFLLEPMQRITRYPLLLQNILNATPRRHSDYGLLRSALVKTETILQHVNEETRRYENIQKMDELSRILDMGGHAKLKVQGREFVMEGVLYKAKSGRKLHGYLFNDSLFLTEPLKELSPEGYLHRLYKEPLYLDRISIRQLPHQMSIKAPFSGSTTVSSEDPGFQLVYGNQVISVKAASMSQKRQWISQIQHFSALRSTIQRQSWSYT</sequence>
<feature type="domain" description="DH" evidence="8">
    <location>
        <begin position="736"/>
        <end position="907"/>
    </location>
</feature>
<dbReference type="GO" id="GO:0035556">
    <property type="term" value="P:intracellular signal transduction"/>
    <property type="evidence" value="ECO:0007669"/>
    <property type="project" value="InterPro"/>
</dbReference>
<keyword evidence="3" id="KW-0963">Cytoplasm</keyword>
<dbReference type="AlphaFoldDB" id="A0A077X2F2"/>
<dbReference type="SMART" id="SM00326">
    <property type="entry name" value="SH3"/>
    <property type="match status" value="2"/>
</dbReference>
<evidence type="ECO:0000313" key="9">
    <source>
        <dbReference type="EMBL" id="CDS13212.1"/>
    </source>
</evidence>
<feature type="compositionally biased region" description="Low complexity" evidence="5">
    <location>
        <begin position="327"/>
        <end position="336"/>
    </location>
</feature>
<accession>A0A077X2F2</accession>
<evidence type="ECO:0000259" key="6">
    <source>
        <dbReference type="PROSITE" id="PS50002"/>
    </source>
</evidence>
<dbReference type="Pfam" id="PF07653">
    <property type="entry name" value="SH3_2"/>
    <property type="match status" value="1"/>
</dbReference>
<dbReference type="Gene3D" id="2.30.30.40">
    <property type="entry name" value="SH3 Domains"/>
    <property type="match status" value="2"/>
</dbReference>
<gene>
    <name evidence="9" type="ORF">LRAMOSA05390</name>
</gene>
<feature type="region of interest" description="Disordered" evidence="5">
    <location>
        <begin position="457"/>
        <end position="489"/>
    </location>
</feature>
<feature type="compositionally biased region" description="Pro residues" evidence="5">
    <location>
        <begin position="201"/>
        <end position="212"/>
    </location>
</feature>
<feature type="region of interest" description="Disordered" evidence="5">
    <location>
        <begin position="633"/>
        <end position="719"/>
    </location>
</feature>
<dbReference type="PROSITE" id="PS50003">
    <property type="entry name" value="PH_DOMAIN"/>
    <property type="match status" value="1"/>
</dbReference>
<evidence type="ECO:0000256" key="4">
    <source>
        <dbReference type="PROSITE-ProRule" id="PRU00192"/>
    </source>
</evidence>